<sequence>MGVERSLGIFSNSALKLEDDLSISVIIPVINEKENLSKLIPLLLSYGQGYSVDLWVVDGGSTDGSSKTAENLGAKVLKSEIPSRAEQMNLGAKHAKGDILFFVHADTIPLKSFALDLNKAVKMGYLAGCYQYEFDSDKWLLKMNSWATRFHGLFTGGGDQTLFIEKSLFHDLGGFDSKYCLMEEFDMVKRIRAKTRFYLIPKSIIVSARKYDQNSWLKVQLVNLYVFIRFHLGTDPILLKKIYAKYLKS</sequence>
<dbReference type="NCBIfam" id="TIGR04283">
    <property type="entry name" value="glyco_like_mftF"/>
    <property type="match status" value="1"/>
</dbReference>
<evidence type="ECO:0000256" key="3">
    <source>
        <dbReference type="ARBA" id="ARBA00022676"/>
    </source>
</evidence>
<dbReference type="CDD" id="cd02522">
    <property type="entry name" value="GT_2_like_a"/>
    <property type="match status" value="1"/>
</dbReference>
<dbReference type="RefSeq" id="WP_290000089.1">
    <property type="nucleotide sequence ID" value="NZ_JAUEPH010000004.1"/>
</dbReference>
<keyword evidence="4" id="KW-0808">Transferase</keyword>
<name>A0ABT7YDA4_9BACT</name>
<evidence type="ECO:0000256" key="4">
    <source>
        <dbReference type="ARBA" id="ARBA00022679"/>
    </source>
</evidence>
<evidence type="ECO:0000259" key="6">
    <source>
        <dbReference type="Pfam" id="PF00535"/>
    </source>
</evidence>
<evidence type="ECO:0000313" key="7">
    <source>
        <dbReference type="EMBL" id="MDN3204497.1"/>
    </source>
</evidence>
<dbReference type="InterPro" id="IPR029044">
    <property type="entry name" value="Nucleotide-diphossugar_trans"/>
</dbReference>
<comment type="subcellular location">
    <subcellularLocation>
        <location evidence="1">Cell membrane</location>
    </subcellularLocation>
</comment>
<dbReference type="Proteomes" id="UP001171916">
    <property type="component" value="Unassembled WGS sequence"/>
</dbReference>
<evidence type="ECO:0000313" key="8">
    <source>
        <dbReference type="Proteomes" id="UP001171916"/>
    </source>
</evidence>
<dbReference type="EMBL" id="JAUEPH010000004">
    <property type="protein sequence ID" value="MDN3204497.1"/>
    <property type="molecule type" value="Genomic_DNA"/>
</dbReference>
<evidence type="ECO:0000256" key="2">
    <source>
        <dbReference type="ARBA" id="ARBA00022475"/>
    </source>
</evidence>
<evidence type="ECO:0000256" key="5">
    <source>
        <dbReference type="ARBA" id="ARBA00023136"/>
    </source>
</evidence>
<organism evidence="7 8">
    <name type="scientific">Algoriphagus sediminis</name>
    <dbReference type="NCBI Taxonomy" id="3057113"/>
    <lineage>
        <taxon>Bacteria</taxon>
        <taxon>Pseudomonadati</taxon>
        <taxon>Bacteroidota</taxon>
        <taxon>Cytophagia</taxon>
        <taxon>Cytophagales</taxon>
        <taxon>Cyclobacteriaceae</taxon>
        <taxon>Algoriphagus</taxon>
    </lineage>
</organism>
<keyword evidence="3" id="KW-0328">Glycosyltransferase</keyword>
<protein>
    <submittedName>
        <fullName evidence="7">TIGR04283 family arsenosugar biosynthesis glycosyltransferase</fullName>
    </submittedName>
</protein>
<dbReference type="PANTHER" id="PTHR43646:SF2">
    <property type="entry name" value="GLYCOSYLTRANSFERASE 2-LIKE DOMAIN-CONTAINING PROTEIN"/>
    <property type="match status" value="1"/>
</dbReference>
<evidence type="ECO:0000256" key="1">
    <source>
        <dbReference type="ARBA" id="ARBA00004236"/>
    </source>
</evidence>
<dbReference type="SUPFAM" id="SSF53448">
    <property type="entry name" value="Nucleotide-diphospho-sugar transferases"/>
    <property type="match status" value="1"/>
</dbReference>
<keyword evidence="2" id="KW-1003">Cell membrane</keyword>
<comment type="caution">
    <text evidence="7">The sequence shown here is derived from an EMBL/GenBank/DDBJ whole genome shotgun (WGS) entry which is preliminary data.</text>
</comment>
<dbReference type="Pfam" id="PF00535">
    <property type="entry name" value="Glycos_transf_2"/>
    <property type="match status" value="1"/>
</dbReference>
<keyword evidence="8" id="KW-1185">Reference proteome</keyword>
<dbReference type="PANTHER" id="PTHR43646">
    <property type="entry name" value="GLYCOSYLTRANSFERASE"/>
    <property type="match status" value="1"/>
</dbReference>
<proteinExistence type="predicted"/>
<dbReference type="InterPro" id="IPR026461">
    <property type="entry name" value="Trfase_2_rSAM/seldom_assoc"/>
</dbReference>
<feature type="domain" description="Glycosyltransferase 2-like" evidence="6">
    <location>
        <begin position="24"/>
        <end position="139"/>
    </location>
</feature>
<accession>A0ABT7YDA4</accession>
<keyword evidence="5" id="KW-0472">Membrane</keyword>
<dbReference type="Gene3D" id="3.90.550.10">
    <property type="entry name" value="Spore Coat Polysaccharide Biosynthesis Protein SpsA, Chain A"/>
    <property type="match status" value="1"/>
</dbReference>
<dbReference type="InterPro" id="IPR001173">
    <property type="entry name" value="Glyco_trans_2-like"/>
</dbReference>
<gene>
    <name evidence="7" type="ORF">QVH07_10075</name>
</gene>
<reference evidence="7" key="1">
    <citation type="submission" date="2023-06" db="EMBL/GenBank/DDBJ databases">
        <title>Robiginitalea aurantiacus sp. nov. and Algoriphagus sediminis sp. nov., isolated from coastal sediment.</title>
        <authorList>
            <person name="Zhou Z.Y."/>
            <person name="An J."/>
            <person name="Jia Y.W."/>
            <person name="Du Z.J."/>
        </authorList>
    </citation>
    <scope>NUCLEOTIDE SEQUENCE</scope>
    <source>
        <strain evidence="7">C2-7</strain>
    </source>
</reference>